<sequence length="137" mass="15183">MTCEQASALVGDLPGLRVKNLFLKESRGQRLLLVVADEQAPVNLVALAERLGTRRLSFASPERLRRHLGVEPGAVTLLALVNDGAHQVELVLERRVWEAPLVQCHPLINTETWVLEQADLRTLLSAWGRVPTLLTLP</sequence>
<gene>
    <name evidence="3" type="ORF">FE240_07140</name>
</gene>
<dbReference type="InterPro" id="IPR040285">
    <property type="entry name" value="ProX/PRXD1"/>
</dbReference>
<evidence type="ECO:0000313" key="4">
    <source>
        <dbReference type="Proteomes" id="UP000594034"/>
    </source>
</evidence>
<reference evidence="3 4" key="1">
    <citation type="submission" date="2019-05" db="EMBL/GenBank/DDBJ databases">
        <title>OXA-830, a novel chromosomally encoded expanded-spectrum class D beta-lactamase in Aeromonas simiae.</title>
        <authorList>
            <person name="Zhou W."/>
            <person name="Chen Q."/>
        </authorList>
    </citation>
    <scope>NUCLEOTIDE SEQUENCE [LARGE SCALE GENOMIC DNA]</scope>
    <source>
        <strain evidence="3 4">A6</strain>
    </source>
</reference>
<dbReference type="SUPFAM" id="SSF55826">
    <property type="entry name" value="YbaK/ProRS associated domain"/>
    <property type="match status" value="1"/>
</dbReference>
<evidence type="ECO:0000313" key="3">
    <source>
        <dbReference type="EMBL" id="QFI56653.1"/>
    </source>
</evidence>
<dbReference type="EMBL" id="CP040449">
    <property type="protein sequence ID" value="QFI56653.1"/>
    <property type="molecule type" value="Genomic_DNA"/>
</dbReference>
<dbReference type="Pfam" id="PF04073">
    <property type="entry name" value="tRNA_edit"/>
    <property type="match status" value="1"/>
</dbReference>
<protein>
    <submittedName>
        <fullName evidence="3">Prolyl-tRNA synthetase associated domain-containing protein</fullName>
    </submittedName>
</protein>
<dbReference type="GO" id="GO:0002161">
    <property type="term" value="F:aminoacyl-tRNA deacylase activity"/>
    <property type="evidence" value="ECO:0007669"/>
    <property type="project" value="InterPro"/>
</dbReference>
<feature type="domain" description="YbaK/aminoacyl-tRNA synthetase-associated" evidence="2">
    <location>
        <begin position="2"/>
        <end position="123"/>
    </location>
</feature>
<dbReference type="Proteomes" id="UP000594034">
    <property type="component" value="Chromosome"/>
</dbReference>
<dbReference type="InterPro" id="IPR036754">
    <property type="entry name" value="YbaK/aa-tRNA-synt-asso_dom_sf"/>
</dbReference>
<proteinExistence type="inferred from homology"/>
<dbReference type="AlphaFoldDB" id="A0A5J6X3C5"/>
<evidence type="ECO:0000256" key="1">
    <source>
        <dbReference type="ARBA" id="ARBA00010201"/>
    </source>
</evidence>
<accession>A0A5J6X3C5</accession>
<dbReference type="PANTHER" id="PTHR31423">
    <property type="entry name" value="YBAK DOMAIN-CONTAINING PROTEIN"/>
    <property type="match status" value="1"/>
</dbReference>
<dbReference type="InterPro" id="IPR007214">
    <property type="entry name" value="YbaK/aa-tRNA-synth-assoc-dom"/>
</dbReference>
<dbReference type="KEGG" id="asim:FE240_07140"/>
<keyword evidence="4" id="KW-1185">Reference proteome</keyword>
<organism evidence="3 4">
    <name type="scientific">Aeromonas simiae</name>
    <dbReference type="NCBI Taxonomy" id="218936"/>
    <lineage>
        <taxon>Bacteria</taxon>
        <taxon>Pseudomonadati</taxon>
        <taxon>Pseudomonadota</taxon>
        <taxon>Gammaproteobacteria</taxon>
        <taxon>Aeromonadales</taxon>
        <taxon>Aeromonadaceae</taxon>
        <taxon>Aeromonas</taxon>
    </lineage>
</organism>
<dbReference type="CDD" id="cd04335">
    <property type="entry name" value="PrdX_deacylase"/>
    <property type="match status" value="1"/>
</dbReference>
<keyword evidence="3" id="KW-0030">Aminoacyl-tRNA synthetase</keyword>
<comment type="similarity">
    <text evidence="1">Belongs to the PRORSD1 family.</text>
</comment>
<dbReference type="PANTHER" id="PTHR31423:SF3">
    <property type="entry name" value="PROLYL-TRNA SYNTHETASE ASSOCIATED DOMAIN-CONTAINING PROTEIN 1-RELATED"/>
    <property type="match status" value="1"/>
</dbReference>
<evidence type="ECO:0000259" key="2">
    <source>
        <dbReference type="Pfam" id="PF04073"/>
    </source>
</evidence>
<dbReference type="GO" id="GO:0004812">
    <property type="term" value="F:aminoacyl-tRNA ligase activity"/>
    <property type="evidence" value="ECO:0007669"/>
    <property type="project" value="UniProtKB-KW"/>
</dbReference>
<keyword evidence="3" id="KW-0436">Ligase</keyword>
<name>A0A5J6X3C5_9GAMM</name>
<dbReference type="Gene3D" id="3.90.960.10">
    <property type="entry name" value="YbaK/aminoacyl-tRNA synthetase-associated domain"/>
    <property type="match status" value="1"/>
</dbReference>